<protein>
    <submittedName>
        <fullName evidence="8">Transcriptional regulator</fullName>
    </submittedName>
</protein>
<evidence type="ECO:0000259" key="6">
    <source>
        <dbReference type="PROSITE" id="PS50110"/>
    </source>
</evidence>
<dbReference type="Gene3D" id="1.10.10.10">
    <property type="entry name" value="Winged helix-like DNA-binding domain superfamily/Winged helix DNA-binding domain"/>
    <property type="match status" value="1"/>
</dbReference>
<reference evidence="9" key="1">
    <citation type="journal article" date="2019" name="Int. J. Syst. Evol. Microbiol.">
        <title>The Global Catalogue of Microorganisms (GCM) 10K type strain sequencing project: providing services to taxonomists for standard genome sequencing and annotation.</title>
        <authorList>
            <consortium name="The Broad Institute Genomics Platform"/>
            <consortium name="The Broad Institute Genome Sequencing Center for Infectious Disease"/>
            <person name="Wu L."/>
            <person name="Ma J."/>
        </authorList>
    </citation>
    <scope>NUCLEOTIDE SEQUENCE [LARGE SCALE GENOMIC DNA]</scope>
    <source>
        <strain evidence="9">CGMCC 1.15342</strain>
    </source>
</reference>
<evidence type="ECO:0000256" key="2">
    <source>
        <dbReference type="ARBA" id="ARBA00023012"/>
    </source>
</evidence>
<dbReference type="InterPro" id="IPR001867">
    <property type="entry name" value="OmpR/PhoB-type_DNA-bd"/>
</dbReference>
<dbReference type="SMART" id="SM00448">
    <property type="entry name" value="REC"/>
    <property type="match status" value="1"/>
</dbReference>
<evidence type="ECO:0000256" key="4">
    <source>
        <dbReference type="PROSITE-ProRule" id="PRU00169"/>
    </source>
</evidence>
<dbReference type="InterPro" id="IPR016032">
    <property type="entry name" value="Sig_transdc_resp-reg_C-effctor"/>
</dbReference>
<dbReference type="InterPro" id="IPR039420">
    <property type="entry name" value="WalR-like"/>
</dbReference>
<feature type="domain" description="OmpR/PhoB-type" evidence="7">
    <location>
        <begin position="116"/>
        <end position="222"/>
    </location>
</feature>
<keyword evidence="1 4" id="KW-0597">Phosphoprotein</keyword>
<dbReference type="CDD" id="cd00383">
    <property type="entry name" value="trans_reg_C"/>
    <property type="match status" value="1"/>
</dbReference>
<dbReference type="CDD" id="cd17574">
    <property type="entry name" value="REC_OmpR"/>
    <property type="match status" value="1"/>
</dbReference>
<dbReference type="Pfam" id="PF00072">
    <property type="entry name" value="Response_reg"/>
    <property type="match status" value="1"/>
</dbReference>
<dbReference type="SUPFAM" id="SSF52172">
    <property type="entry name" value="CheY-like"/>
    <property type="match status" value="1"/>
</dbReference>
<dbReference type="Proteomes" id="UP000597338">
    <property type="component" value="Unassembled WGS sequence"/>
</dbReference>
<dbReference type="PROSITE" id="PS50110">
    <property type="entry name" value="RESPONSE_REGULATORY"/>
    <property type="match status" value="1"/>
</dbReference>
<accession>A0ABQ1LE62</accession>
<proteinExistence type="predicted"/>
<evidence type="ECO:0000256" key="3">
    <source>
        <dbReference type="ARBA" id="ARBA00023125"/>
    </source>
</evidence>
<gene>
    <name evidence="8" type="primary">rprY</name>
    <name evidence="8" type="ORF">GCM10011386_12900</name>
</gene>
<dbReference type="InterPro" id="IPR001789">
    <property type="entry name" value="Sig_transdc_resp-reg_receiver"/>
</dbReference>
<dbReference type="SUPFAM" id="SSF46894">
    <property type="entry name" value="C-terminal effector domain of the bipartite response regulators"/>
    <property type="match status" value="1"/>
</dbReference>
<feature type="DNA-binding region" description="OmpR/PhoB-type" evidence="5">
    <location>
        <begin position="116"/>
        <end position="222"/>
    </location>
</feature>
<evidence type="ECO:0000256" key="5">
    <source>
        <dbReference type="PROSITE-ProRule" id="PRU01091"/>
    </source>
</evidence>
<dbReference type="PANTHER" id="PTHR48111">
    <property type="entry name" value="REGULATOR OF RPOS"/>
    <property type="match status" value="1"/>
</dbReference>
<dbReference type="RefSeq" id="WP_188748733.1">
    <property type="nucleotide sequence ID" value="NZ_BMIK01000003.1"/>
</dbReference>
<dbReference type="InterPro" id="IPR011006">
    <property type="entry name" value="CheY-like_superfamily"/>
</dbReference>
<name>A0ABQ1LE62_9SPHI</name>
<keyword evidence="2" id="KW-0902">Two-component regulatory system</keyword>
<evidence type="ECO:0000256" key="1">
    <source>
        <dbReference type="ARBA" id="ARBA00022553"/>
    </source>
</evidence>
<dbReference type="InterPro" id="IPR036388">
    <property type="entry name" value="WH-like_DNA-bd_sf"/>
</dbReference>
<evidence type="ECO:0000313" key="8">
    <source>
        <dbReference type="EMBL" id="GGC22385.1"/>
    </source>
</evidence>
<feature type="domain" description="Response regulatory" evidence="6">
    <location>
        <begin position="4"/>
        <end position="119"/>
    </location>
</feature>
<feature type="modified residue" description="4-aspartylphosphate" evidence="4">
    <location>
        <position position="53"/>
    </location>
</feature>
<dbReference type="EMBL" id="BMIK01000003">
    <property type="protein sequence ID" value="GGC22385.1"/>
    <property type="molecule type" value="Genomic_DNA"/>
</dbReference>
<keyword evidence="3 5" id="KW-0238">DNA-binding</keyword>
<dbReference type="PANTHER" id="PTHR48111:SF40">
    <property type="entry name" value="PHOSPHATE REGULON TRANSCRIPTIONAL REGULATORY PROTEIN PHOB"/>
    <property type="match status" value="1"/>
</dbReference>
<comment type="caution">
    <text evidence="8">The sequence shown here is derived from an EMBL/GenBank/DDBJ whole genome shotgun (WGS) entry which is preliminary data.</text>
</comment>
<organism evidence="8 9">
    <name type="scientific">Parapedobacter defluvii</name>
    <dbReference type="NCBI Taxonomy" id="2045106"/>
    <lineage>
        <taxon>Bacteria</taxon>
        <taxon>Pseudomonadati</taxon>
        <taxon>Bacteroidota</taxon>
        <taxon>Sphingobacteriia</taxon>
        <taxon>Sphingobacteriales</taxon>
        <taxon>Sphingobacteriaceae</taxon>
        <taxon>Parapedobacter</taxon>
    </lineage>
</organism>
<evidence type="ECO:0000313" key="9">
    <source>
        <dbReference type="Proteomes" id="UP000597338"/>
    </source>
</evidence>
<dbReference type="Pfam" id="PF00486">
    <property type="entry name" value="Trans_reg_C"/>
    <property type="match status" value="1"/>
</dbReference>
<evidence type="ECO:0000259" key="7">
    <source>
        <dbReference type="PROSITE" id="PS51755"/>
    </source>
</evidence>
<dbReference type="PROSITE" id="PS51755">
    <property type="entry name" value="OMPR_PHOB"/>
    <property type="match status" value="1"/>
</dbReference>
<sequence>MRNNILLIEDDLGLAIPLKDFFEDRGLNVLLATTGEEGLLQYKEHSPDLIVLDIILPQKNGFEVISEIRNTDLRTPIILMTGTEVGPESQIKGYQLGAINYMQKPILPQALLSLIQNILSLPVDLKQYHLGRYCIRIHSQSIEINTDTHTVRDKDALLLEFLLERKNQIVSRSTMLKQIWRDDHPDMNNLLDGAIYRIRQLVARYPGIQIKTVYGEGYTLSG</sequence>
<keyword evidence="9" id="KW-1185">Reference proteome</keyword>
<dbReference type="SMART" id="SM00862">
    <property type="entry name" value="Trans_reg_C"/>
    <property type="match status" value="1"/>
</dbReference>
<dbReference type="Gene3D" id="3.40.50.2300">
    <property type="match status" value="1"/>
</dbReference>